<sequence length="144" mass="15592">MEHAPEIITVAQVIQQAVAPVFLLTGVGAVLSVLSVRLARVIDRFRVLDTASNSERATHAIEIDTLILRARWIHWAISLCTTCALLICIVIAALFIGSELGKDPSTPIAVLFIAAMLALTTGLLCFLREIALSTNIINFPKSQE</sequence>
<proteinExistence type="predicted"/>
<evidence type="ECO:0000313" key="2">
    <source>
        <dbReference type="EMBL" id="ADE11553.1"/>
    </source>
</evidence>
<dbReference type="eggNOG" id="ENOG5032YAP">
    <property type="taxonomic scope" value="Bacteria"/>
</dbReference>
<dbReference type="HOGENOM" id="CLU_118464_2_0_4"/>
<evidence type="ECO:0000256" key="1">
    <source>
        <dbReference type="SAM" id="Phobius"/>
    </source>
</evidence>
<dbReference type="Pfam" id="PF11026">
    <property type="entry name" value="DUF2721"/>
    <property type="match status" value="1"/>
</dbReference>
<feature type="transmembrane region" description="Helical" evidence="1">
    <location>
        <begin position="17"/>
        <end position="36"/>
    </location>
</feature>
<dbReference type="InterPro" id="IPR021279">
    <property type="entry name" value="DUF2721"/>
</dbReference>
<dbReference type="RefSeq" id="WP_013029451.1">
    <property type="nucleotide sequence ID" value="NC_013959.1"/>
</dbReference>
<dbReference type="OrthoDB" id="5465259at2"/>
<protein>
    <recommendedName>
        <fullName evidence="4">DUF2721 domain-containing protein</fullName>
    </recommendedName>
</protein>
<dbReference type="STRING" id="580332.Slit_1316"/>
<keyword evidence="3" id="KW-1185">Reference proteome</keyword>
<reference evidence="2 3" key="1">
    <citation type="submission" date="2010-03" db="EMBL/GenBank/DDBJ databases">
        <title>Complete sequence of Sideroxydans lithotrophicus ES-1.</title>
        <authorList>
            <consortium name="US DOE Joint Genome Institute"/>
            <person name="Lucas S."/>
            <person name="Copeland A."/>
            <person name="Lapidus A."/>
            <person name="Cheng J.-F."/>
            <person name="Bruce D."/>
            <person name="Goodwin L."/>
            <person name="Pitluck S."/>
            <person name="Munk A.C."/>
            <person name="Detter J.C."/>
            <person name="Han C."/>
            <person name="Tapia R."/>
            <person name="Larimer F."/>
            <person name="Land M."/>
            <person name="Hauser L."/>
            <person name="Kyrpides N."/>
            <person name="Ivanova N."/>
            <person name="Emerson D."/>
            <person name="Woyke T."/>
        </authorList>
    </citation>
    <scope>NUCLEOTIDE SEQUENCE [LARGE SCALE GENOMIC DNA]</scope>
    <source>
        <strain evidence="2 3">ES-1</strain>
    </source>
</reference>
<keyword evidence="1" id="KW-0812">Transmembrane</keyword>
<dbReference type="AlphaFoldDB" id="D5CRG7"/>
<feature type="transmembrane region" description="Helical" evidence="1">
    <location>
        <begin position="108"/>
        <end position="127"/>
    </location>
</feature>
<evidence type="ECO:0000313" key="3">
    <source>
        <dbReference type="Proteomes" id="UP000001625"/>
    </source>
</evidence>
<dbReference type="Proteomes" id="UP000001625">
    <property type="component" value="Chromosome"/>
</dbReference>
<dbReference type="KEGG" id="slt:Slit_1316"/>
<dbReference type="EMBL" id="CP001965">
    <property type="protein sequence ID" value="ADE11553.1"/>
    <property type="molecule type" value="Genomic_DNA"/>
</dbReference>
<feature type="transmembrane region" description="Helical" evidence="1">
    <location>
        <begin position="72"/>
        <end position="96"/>
    </location>
</feature>
<name>D5CRG7_SIDLE</name>
<gene>
    <name evidence="2" type="ordered locus">Slit_1316</name>
</gene>
<evidence type="ECO:0008006" key="4">
    <source>
        <dbReference type="Google" id="ProtNLM"/>
    </source>
</evidence>
<keyword evidence="1" id="KW-1133">Transmembrane helix</keyword>
<accession>D5CRG7</accession>
<keyword evidence="1" id="KW-0472">Membrane</keyword>
<organism evidence="2 3">
    <name type="scientific">Sideroxydans lithotrophicus (strain ES-1)</name>
    <dbReference type="NCBI Taxonomy" id="580332"/>
    <lineage>
        <taxon>Bacteria</taxon>
        <taxon>Pseudomonadati</taxon>
        <taxon>Pseudomonadota</taxon>
        <taxon>Betaproteobacteria</taxon>
        <taxon>Nitrosomonadales</taxon>
        <taxon>Gallionellaceae</taxon>
        <taxon>Sideroxydans</taxon>
    </lineage>
</organism>